<feature type="transmembrane region" description="Helical" evidence="5">
    <location>
        <begin position="117"/>
        <end position="137"/>
    </location>
</feature>
<keyword evidence="3 5" id="KW-1133">Transmembrane helix</keyword>
<dbReference type="PANTHER" id="PTHR23507">
    <property type="entry name" value="ZGC:174356"/>
    <property type="match status" value="1"/>
</dbReference>
<accession>A0AAV4AXM9</accession>
<gene>
    <name evidence="7" type="ORF">PoB_003854200</name>
</gene>
<evidence type="ECO:0000256" key="2">
    <source>
        <dbReference type="ARBA" id="ARBA00022692"/>
    </source>
</evidence>
<evidence type="ECO:0000256" key="5">
    <source>
        <dbReference type="SAM" id="Phobius"/>
    </source>
</evidence>
<feature type="transmembrane region" description="Helical" evidence="5">
    <location>
        <begin position="84"/>
        <end position="105"/>
    </location>
</feature>
<feature type="transmembrane region" description="Helical" evidence="5">
    <location>
        <begin position="400"/>
        <end position="423"/>
    </location>
</feature>
<feature type="transmembrane region" description="Helical" evidence="5">
    <location>
        <begin position="209"/>
        <end position="231"/>
    </location>
</feature>
<proteinExistence type="predicted"/>
<dbReference type="AlphaFoldDB" id="A0AAV4AXM9"/>
<keyword evidence="2 5" id="KW-0812">Transmembrane</keyword>
<dbReference type="EMBL" id="BLXT01004368">
    <property type="protein sequence ID" value="GFO12037.1"/>
    <property type="molecule type" value="Genomic_DNA"/>
</dbReference>
<evidence type="ECO:0000256" key="4">
    <source>
        <dbReference type="ARBA" id="ARBA00023136"/>
    </source>
</evidence>
<name>A0AAV4AXM9_9GAST</name>
<sequence length="480" mass="52836">MAKHIFIRFGNLQFDLANITVEPVLFLYMFANFLYFPTYQALIFNKVCIHSYTVPFCDALQHNQSFKDNHTSEHDDVTSQTSHWTLLSTIALTTTSFFTTILFLGPFGDKWGRKAPVMLPCLGALFAYVSALLNAKFMAAPVAYIIVGPILNGLCGGFIACLMAVYSYVGHISSPATKMIRVGIVEAMVFLAGAIGVFVSGVILEREGYVPTFILLCITTGIAIIYAALWLDNVHPPSSEMLEQENCGRSMLRFMSETFQCVRKSRSGWTLPALILQILVLDVLMLCTSGDMDISLLYLRESRGFSQTLYGYVKGLDNFLRFSTLVFILPVVKRLTTIKNLPLVIFGLISYATDFTITGLAHSKWLIFLAVCVGMFKGLPSAGLRATMSALVSTEEQGRLFGLIAASESVVSLLASLMFNELYPATLNFMPGLCYLLAAGLAALMILVVGLVHFKLNRSAENPYVNISDDSSSVNNDAAW</sequence>
<protein>
    <submittedName>
        <fullName evidence="7">Proton-coupled folate transporter-like</fullName>
    </submittedName>
</protein>
<dbReference type="Gene3D" id="1.20.1250.20">
    <property type="entry name" value="MFS general substrate transporter like domains"/>
    <property type="match status" value="1"/>
</dbReference>
<dbReference type="GO" id="GO:0016020">
    <property type="term" value="C:membrane"/>
    <property type="evidence" value="ECO:0007669"/>
    <property type="project" value="UniProtKB-SubCell"/>
</dbReference>
<keyword evidence="4 5" id="KW-0472">Membrane</keyword>
<reference evidence="7 8" key="1">
    <citation type="journal article" date="2021" name="Elife">
        <title>Chloroplast acquisition without the gene transfer in kleptoplastic sea slugs, Plakobranchus ocellatus.</title>
        <authorList>
            <person name="Maeda T."/>
            <person name="Takahashi S."/>
            <person name="Yoshida T."/>
            <person name="Shimamura S."/>
            <person name="Takaki Y."/>
            <person name="Nagai Y."/>
            <person name="Toyoda A."/>
            <person name="Suzuki Y."/>
            <person name="Arimoto A."/>
            <person name="Ishii H."/>
            <person name="Satoh N."/>
            <person name="Nishiyama T."/>
            <person name="Hasebe M."/>
            <person name="Maruyama T."/>
            <person name="Minagawa J."/>
            <person name="Obokata J."/>
            <person name="Shigenobu S."/>
        </authorList>
    </citation>
    <scope>NUCLEOTIDE SEQUENCE [LARGE SCALE GENOMIC DNA]</scope>
</reference>
<keyword evidence="8" id="KW-1185">Reference proteome</keyword>
<evidence type="ECO:0000313" key="7">
    <source>
        <dbReference type="EMBL" id="GFO12037.1"/>
    </source>
</evidence>
<organism evidence="7 8">
    <name type="scientific">Plakobranchus ocellatus</name>
    <dbReference type="NCBI Taxonomy" id="259542"/>
    <lineage>
        <taxon>Eukaryota</taxon>
        <taxon>Metazoa</taxon>
        <taxon>Spiralia</taxon>
        <taxon>Lophotrochozoa</taxon>
        <taxon>Mollusca</taxon>
        <taxon>Gastropoda</taxon>
        <taxon>Heterobranchia</taxon>
        <taxon>Euthyneura</taxon>
        <taxon>Panpulmonata</taxon>
        <taxon>Sacoglossa</taxon>
        <taxon>Placobranchoidea</taxon>
        <taxon>Plakobranchidae</taxon>
        <taxon>Plakobranchus</taxon>
    </lineage>
</organism>
<feature type="transmembrane region" description="Helical" evidence="5">
    <location>
        <begin position="12"/>
        <end position="36"/>
    </location>
</feature>
<feature type="transmembrane region" description="Helical" evidence="5">
    <location>
        <begin position="343"/>
        <end position="361"/>
    </location>
</feature>
<feature type="transmembrane region" description="Helical" evidence="5">
    <location>
        <begin position="367"/>
        <end position="388"/>
    </location>
</feature>
<evidence type="ECO:0000256" key="3">
    <source>
        <dbReference type="ARBA" id="ARBA00022989"/>
    </source>
</evidence>
<dbReference type="InterPro" id="IPR011701">
    <property type="entry name" value="MFS"/>
</dbReference>
<comment type="subcellular location">
    <subcellularLocation>
        <location evidence="1">Membrane</location>
        <topology evidence="1">Multi-pass membrane protein</topology>
    </subcellularLocation>
</comment>
<dbReference type="SUPFAM" id="SSF103473">
    <property type="entry name" value="MFS general substrate transporter"/>
    <property type="match status" value="1"/>
</dbReference>
<dbReference type="InterPro" id="IPR020846">
    <property type="entry name" value="MFS_dom"/>
</dbReference>
<feature type="transmembrane region" description="Helical" evidence="5">
    <location>
        <begin position="143"/>
        <end position="168"/>
    </location>
</feature>
<dbReference type="PANTHER" id="PTHR23507:SF1">
    <property type="entry name" value="FI18259P1-RELATED"/>
    <property type="match status" value="1"/>
</dbReference>
<dbReference type="InterPro" id="IPR036259">
    <property type="entry name" value="MFS_trans_sf"/>
</dbReference>
<dbReference type="GO" id="GO:0022857">
    <property type="term" value="F:transmembrane transporter activity"/>
    <property type="evidence" value="ECO:0007669"/>
    <property type="project" value="InterPro"/>
</dbReference>
<evidence type="ECO:0000256" key="1">
    <source>
        <dbReference type="ARBA" id="ARBA00004141"/>
    </source>
</evidence>
<feature type="transmembrane region" description="Helical" evidence="5">
    <location>
        <begin position="180"/>
        <end position="203"/>
    </location>
</feature>
<comment type="caution">
    <text evidence="7">The sequence shown here is derived from an EMBL/GenBank/DDBJ whole genome shotgun (WGS) entry which is preliminary data.</text>
</comment>
<evidence type="ECO:0000259" key="6">
    <source>
        <dbReference type="PROSITE" id="PS50850"/>
    </source>
</evidence>
<dbReference type="Proteomes" id="UP000735302">
    <property type="component" value="Unassembled WGS sequence"/>
</dbReference>
<feature type="domain" description="Major facilitator superfamily (MFS) profile" evidence="6">
    <location>
        <begin position="24"/>
        <end position="457"/>
    </location>
</feature>
<dbReference type="Pfam" id="PF07690">
    <property type="entry name" value="MFS_1"/>
    <property type="match status" value="1"/>
</dbReference>
<evidence type="ECO:0000313" key="8">
    <source>
        <dbReference type="Proteomes" id="UP000735302"/>
    </source>
</evidence>
<feature type="transmembrane region" description="Helical" evidence="5">
    <location>
        <begin position="429"/>
        <end position="452"/>
    </location>
</feature>
<dbReference type="PROSITE" id="PS50850">
    <property type="entry name" value="MFS"/>
    <property type="match status" value="1"/>
</dbReference>